<dbReference type="InterPro" id="IPR004358">
    <property type="entry name" value="Sig_transdc_His_kin-like_C"/>
</dbReference>
<protein>
    <recommendedName>
        <fullName evidence="2">histidine kinase</fullName>
        <ecNumber evidence="2">2.7.13.3</ecNumber>
    </recommendedName>
</protein>
<evidence type="ECO:0000259" key="4">
    <source>
        <dbReference type="PROSITE" id="PS51833"/>
    </source>
</evidence>
<feature type="domain" description="HDOD" evidence="4">
    <location>
        <begin position="19"/>
        <end position="215"/>
    </location>
</feature>
<dbReference type="SUPFAM" id="SSF55874">
    <property type="entry name" value="ATPase domain of HSP90 chaperone/DNA topoisomerase II/histidine kinase"/>
    <property type="match status" value="1"/>
</dbReference>
<dbReference type="PANTHER" id="PTHR33525">
    <property type="match status" value="1"/>
</dbReference>
<feature type="domain" description="Histidine kinase" evidence="3">
    <location>
        <begin position="487"/>
        <end position="701"/>
    </location>
</feature>
<dbReference type="Gene3D" id="3.30.450.40">
    <property type="match status" value="1"/>
</dbReference>
<evidence type="ECO:0000259" key="3">
    <source>
        <dbReference type="PROSITE" id="PS50109"/>
    </source>
</evidence>
<dbReference type="PRINTS" id="PR00344">
    <property type="entry name" value="BCTRLSENSOR"/>
</dbReference>
<dbReference type="PROSITE" id="PS51833">
    <property type="entry name" value="HDOD"/>
    <property type="match status" value="1"/>
</dbReference>
<dbReference type="PROSITE" id="PS50109">
    <property type="entry name" value="HIS_KIN"/>
    <property type="match status" value="1"/>
</dbReference>
<proteinExistence type="predicted"/>
<dbReference type="InterPro" id="IPR029016">
    <property type="entry name" value="GAF-like_dom_sf"/>
</dbReference>
<comment type="catalytic activity">
    <reaction evidence="1">
        <text>ATP + protein L-histidine = ADP + protein N-phospho-L-histidine.</text>
        <dbReference type="EC" id="2.7.13.3"/>
    </reaction>
</comment>
<dbReference type="SUPFAM" id="SSF109604">
    <property type="entry name" value="HD-domain/PDEase-like"/>
    <property type="match status" value="1"/>
</dbReference>
<dbReference type="PANTHER" id="PTHR33525:SF3">
    <property type="entry name" value="RIBONUCLEASE Y"/>
    <property type="match status" value="1"/>
</dbReference>
<sequence>MPEASVSPQPFDSTDLLALPALPAVVGELLAAFDDENVDVQTLAHIIGRDAIISARMLTVANSAAYHSRAPRVSSLERTLTVLGLETAKTIALTTAIHQTFSKLRGIPAADMDRFWRHALGCAHLAQRLAQTTAYPAPDEAYLCGLLHDLGKLVIGVRHPTALQEVRVRTRSRDDIPTLERQLFGADHCELGATLVESWRLRSFLADAIRFHHQAAEELRGAHPLLRLLHVANTLSQDGELDDAACIGADSLFGLTPALLRQLRAESAREMVLLATSLGIAKSVMVVSDELATPLSPTRTRLDRSVQELTLVNGVQAEMGQADDETALLESVARCATILFDLGEVHFFLPEPQTGMLHSHDPGVLREFVIDPAGAENVVTRALRDQRISHSLAEESTGAGIVDRQLARLWGTDGVLCLPLHTATEFLGGLVAGVSQAQLPRLLAQNRLLHLFAAEVAGHLDTLRQRERRRNRAHEDRRLLEQQRLRAVLHEAANPLTILRNYLHLLTVKLGEPSVQDDLRVLREETERVGRILLRLSDQGGDREATGPVDLNATVRDLARVLDDALCRPRGIRLVLELADGIPPLAKGGDAIRQIVLNLVRNAAEALGQSSSGAITLATRDNINWHGRSYVELVVADNGPGLPDEQRARLFQPTTSAKGGEHAGLGLAIVRNLTEELDGSVSCRSNSGGGLIFQVLLPRPGSG</sequence>
<name>A0A7U7GFF3_9GAMM</name>
<dbReference type="InterPro" id="IPR036890">
    <property type="entry name" value="HATPase_C_sf"/>
</dbReference>
<dbReference type="Pfam" id="PF02518">
    <property type="entry name" value="HATPase_c"/>
    <property type="match status" value="1"/>
</dbReference>
<dbReference type="InterPro" id="IPR013976">
    <property type="entry name" value="HDOD"/>
</dbReference>
<dbReference type="Gene3D" id="1.10.3210.10">
    <property type="entry name" value="Hypothetical protein af1432"/>
    <property type="match status" value="1"/>
</dbReference>
<organism evidence="5 6">
    <name type="scientific">Candidatus Contendobacter odensis Run_B_J11</name>
    <dbReference type="NCBI Taxonomy" id="1400861"/>
    <lineage>
        <taxon>Bacteria</taxon>
        <taxon>Pseudomonadati</taxon>
        <taxon>Pseudomonadota</taxon>
        <taxon>Gammaproteobacteria</taxon>
        <taxon>Candidatus Competibacteraceae</taxon>
        <taxon>Candidatus Contendibacter</taxon>
    </lineage>
</organism>
<dbReference type="EMBL" id="CBTK010000299">
    <property type="protein sequence ID" value="CDH47412.1"/>
    <property type="molecule type" value="Genomic_DNA"/>
</dbReference>
<dbReference type="Gene3D" id="3.30.565.10">
    <property type="entry name" value="Histidine kinase-like ATPase, C-terminal domain"/>
    <property type="match status" value="1"/>
</dbReference>
<dbReference type="SMART" id="SM00387">
    <property type="entry name" value="HATPase_c"/>
    <property type="match status" value="1"/>
</dbReference>
<dbReference type="InterPro" id="IPR003594">
    <property type="entry name" value="HATPase_dom"/>
</dbReference>
<dbReference type="InterPro" id="IPR052340">
    <property type="entry name" value="RNase_Y/CdgJ"/>
</dbReference>
<evidence type="ECO:0000256" key="1">
    <source>
        <dbReference type="ARBA" id="ARBA00000085"/>
    </source>
</evidence>
<dbReference type="EC" id="2.7.13.3" evidence="2"/>
<dbReference type="GO" id="GO:0004673">
    <property type="term" value="F:protein histidine kinase activity"/>
    <property type="evidence" value="ECO:0007669"/>
    <property type="project" value="UniProtKB-EC"/>
</dbReference>
<dbReference type="InterPro" id="IPR005467">
    <property type="entry name" value="His_kinase_dom"/>
</dbReference>
<keyword evidence="5" id="KW-0808">Transferase</keyword>
<comment type="caution">
    <text evidence="5">The sequence shown here is derived from an EMBL/GenBank/DDBJ whole genome shotgun (WGS) entry which is preliminary data.</text>
</comment>
<dbReference type="AlphaFoldDB" id="A0A7U7GFF3"/>
<accession>A0A7U7GFF3</accession>
<evidence type="ECO:0000313" key="5">
    <source>
        <dbReference type="EMBL" id="CDH47412.1"/>
    </source>
</evidence>
<reference evidence="5 6" key="1">
    <citation type="journal article" date="2014" name="ISME J.">
        <title>Candidatus Competibacter-lineage genomes retrieved from metagenomes reveal functional metabolic diversity.</title>
        <authorList>
            <person name="McIlroy S.J."/>
            <person name="Albertsen M."/>
            <person name="Andresen E.K."/>
            <person name="Saunders A.M."/>
            <person name="Kristiansen R."/>
            <person name="Stokholm-Bjerregaard M."/>
            <person name="Nielsen K.L."/>
            <person name="Nielsen P.H."/>
        </authorList>
    </citation>
    <scope>NUCLEOTIDE SEQUENCE [LARGE SCALE GENOMIC DNA]</scope>
    <source>
        <strain evidence="5 6">Run_B_J11</strain>
    </source>
</reference>
<dbReference type="RefSeq" id="WP_034436388.1">
    <property type="nucleotide sequence ID" value="NZ_CBTK010000299.1"/>
</dbReference>
<gene>
    <name evidence="5" type="ORF">BN874_800005</name>
</gene>
<keyword evidence="5" id="KW-0418">Kinase</keyword>
<evidence type="ECO:0000256" key="2">
    <source>
        <dbReference type="ARBA" id="ARBA00012438"/>
    </source>
</evidence>
<dbReference type="SMART" id="SM00471">
    <property type="entry name" value="HDc"/>
    <property type="match status" value="1"/>
</dbReference>
<dbReference type="SUPFAM" id="SSF55781">
    <property type="entry name" value="GAF domain-like"/>
    <property type="match status" value="1"/>
</dbReference>
<dbReference type="CDD" id="cd00077">
    <property type="entry name" value="HDc"/>
    <property type="match status" value="1"/>
</dbReference>
<evidence type="ECO:0000313" key="6">
    <source>
        <dbReference type="Proteomes" id="UP000019184"/>
    </source>
</evidence>
<dbReference type="Proteomes" id="UP000019184">
    <property type="component" value="Unassembled WGS sequence"/>
</dbReference>
<dbReference type="Pfam" id="PF08668">
    <property type="entry name" value="HDOD"/>
    <property type="match status" value="1"/>
</dbReference>
<dbReference type="InterPro" id="IPR003607">
    <property type="entry name" value="HD/PDEase_dom"/>
</dbReference>
<dbReference type="OrthoDB" id="9770715at2"/>
<keyword evidence="6" id="KW-1185">Reference proteome</keyword>